<dbReference type="PANTHER" id="PTHR30146:SF105">
    <property type="entry name" value="CATABOLITE CONTROL PROTEIN B"/>
    <property type="match status" value="1"/>
</dbReference>
<sequence>MTTIREIARLSGSSVTTVSRVINHHPYVSEEKRLKIQAIIDELGYKPNILARNLSFGKSNTLGVMVPYTNQPYFDAILSGIIHQAFQQGMMVSLLPTDYDKEVEKSYLEKMATGAFDGMIVLSKANPLSVFAPYKEQVVFCEKIEDPSYASIYIDRLTVYRWVFQALKQQGCSEVAITINRAPEKSTSARYLVDAYQEIYGAIPENRLFKDCLTYEDGCEVGRHCGQDPTLQAVVTNGDEIAAGIQAVIERPLFLVGQEQTLLSEILNFSTICHPLMELGEKATHLFQEKRPKTIQLTSTFINRQPDFSFS</sequence>
<dbReference type="Gene3D" id="3.40.50.2300">
    <property type="match status" value="2"/>
</dbReference>
<keyword evidence="2" id="KW-0238">DNA-binding</keyword>
<dbReference type="InterPro" id="IPR001761">
    <property type="entry name" value="Peripla_BP/Lac1_sug-bd_dom"/>
</dbReference>
<evidence type="ECO:0000256" key="3">
    <source>
        <dbReference type="ARBA" id="ARBA00023163"/>
    </source>
</evidence>
<dbReference type="CDD" id="cd01392">
    <property type="entry name" value="HTH_LacI"/>
    <property type="match status" value="1"/>
</dbReference>
<proteinExistence type="predicted"/>
<dbReference type="Gene3D" id="1.10.260.40">
    <property type="entry name" value="lambda repressor-like DNA-binding domains"/>
    <property type="match status" value="1"/>
</dbReference>
<comment type="caution">
    <text evidence="5">The sequence shown here is derived from an EMBL/GenBank/DDBJ whole genome shotgun (WGS) entry which is preliminary data.</text>
</comment>
<organism evidence="5 6">
    <name type="scientific">Enterococcus faecalis TX4248</name>
    <dbReference type="NCBI Taxonomy" id="749495"/>
    <lineage>
        <taxon>Bacteria</taxon>
        <taxon>Bacillati</taxon>
        <taxon>Bacillota</taxon>
        <taxon>Bacilli</taxon>
        <taxon>Lactobacillales</taxon>
        <taxon>Enterococcaceae</taxon>
        <taxon>Enterococcus</taxon>
    </lineage>
</organism>
<dbReference type="InterPro" id="IPR010982">
    <property type="entry name" value="Lambda_DNA-bd_dom_sf"/>
</dbReference>
<dbReference type="SUPFAM" id="SSF47413">
    <property type="entry name" value="lambda repressor-like DNA-binding domains"/>
    <property type="match status" value="1"/>
</dbReference>
<protein>
    <submittedName>
        <fullName evidence="5">Catabolite control protein B</fullName>
    </submittedName>
</protein>
<dbReference type="SMART" id="SM00354">
    <property type="entry name" value="HTH_LACI"/>
    <property type="match status" value="1"/>
</dbReference>
<evidence type="ECO:0000256" key="2">
    <source>
        <dbReference type="ARBA" id="ARBA00023125"/>
    </source>
</evidence>
<keyword evidence="1" id="KW-0805">Transcription regulation</keyword>
<reference evidence="5 6" key="1">
    <citation type="submission" date="2010-07" db="EMBL/GenBank/DDBJ databases">
        <authorList>
            <person name="Sid Ahmed O."/>
        </authorList>
    </citation>
    <scope>NUCLEOTIDE SEQUENCE [LARGE SCALE GENOMIC DNA]</scope>
    <source>
        <strain evidence="5 6">TX4248</strain>
    </source>
</reference>
<dbReference type="Pfam" id="PF00532">
    <property type="entry name" value="Peripla_BP_1"/>
    <property type="match status" value="1"/>
</dbReference>
<gene>
    <name evidence="5" type="primary">ccpB</name>
    <name evidence="5" type="ORF">HMPREF9498_00330</name>
</gene>
<dbReference type="EMBL" id="AEBR01000008">
    <property type="protein sequence ID" value="EFM83985.1"/>
    <property type="molecule type" value="Genomic_DNA"/>
</dbReference>
<name>A0A125W9I6_ENTFL</name>
<dbReference type="HOGENOM" id="CLU_037628_14_0_9"/>
<dbReference type="GO" id="GO:0000976">
    <property type="term" value="F:transcription cis-regulatory region binding"/>
    <property type="evidence" value="ECO:0007669"/>
    <property type="project" value="TreeGrafter"/>
</dbReference>
<dbReference type="Pfam" id="PF00356">
    <property type="entry name" value="LacI"/>
    <property type="match status" value="1"/>
</dbReference>
<accession>A0A125W9I6</accession>
<evidence type="ECO:0000256" key="1">
    <source>
        <dbReference type="ARBA" id="ARBA00023015"/>
    </source>
</evidence>
<dbReference type="GO" id="GO:0003700">
    <property type="term" value="F:DNA-binding transcription factor activity"/>
    <property type="evidence" value="ECO:0007669"/>
    <property type="project" value="TreeGrafter"/>
</dbReference>
<keyword evidence="3" id="KW-0804">Transcription</keyword>
<dbReference type="InterPro" id="IPR028082">
    <property type="entry name" value="Peripla_BP_I"/>
</dbReference>
<dbReference type="Proteomes" id="UP000004846">
    <property type="component" value="Unassembled WGS sequence"/>
</dbReference>
<evidence type="ECO:0000313" key="5">
    <source>
        <dbReference type="EMBL" id="EFM83985.1"/>
    </source>
</evidence>
<evidence type="ECO:0000313" key="6">
    <source>
        <dbReference type="Proteomes" id="UP000004846"/>
    </source>
</evidence>
<dbReference type="PROSITE" id="PS50932">
    <property type="entry name" value="HTH_LACI_2"/>
    <property type="match status" value="1"/>
</dbReference>
<feature type="domain" description="HTH lacI-type" evidence="4">
    <location>
        <begin position="2"/>
        <end position="56"/>
    </location>
</feature>
<dbReference type="SUPFAM" id="SSF53822">
    <property type="entry name" value="Periplasmic binding protein-like I"/>
    <property type="match status" value="1"/>
</dbReference>
<evidence type="ECO:0000259" key="4">
    <source>
        <dbReference type="PROSITE" id="PS50932"/>
    </source>
</evidence>
<dbReference type="InterPro" id="IPR000843">
    <property type="entry name" value="HTH_LacI"/>
</dbReference>
<dbReference type="CDD" id="cd06286">
    <property type="entry name" value="PBP1_CcpB-like"/>
    <property type="match status" value="1"/>
</dbReference>
<dbReference type="PANTHER" id="PTHR30146">
    <property type="entry name" value="LACI-RELATED TRANSCRIPTIONAL REPRESSOR"/>
    <property type="match status" value="1"/>
</dbReference>
<dbReference type="AlphaFoldDB" id="A0A125W9I6"/>
<dbReference type="RefSeq" id="WP_002401967.1">
    <property type="nucleotide sequence ID" value="NZ_GL454414.1"/>
</dbReference>